<evidence type="ECO:0000313" key="2">
    <source>
        <dbReference type="EMBL" id="VDL96943.1"/>
    </source>
</evidence>
<organism evidence="4">
    <name type="scientific">Schistocephalus solidus</name>
    <name type="common">Tapeworm</name>
    <dbReference type="NCBI Taxonomy" id="70667"/>
    <lineage>
        <taxon>Eukaryota</taxon>
        <taxon>Metazoa</taxon>
        <taxon>Spiralia</taxon>
        <taxon>Lophotrochozoa</taxon>
        <taxon>Platyhelminthes</taxon>
        <taxon>Cestoda</taxon>
        <taxon>Eucestoda</taxon>
        <taxon>Diphyllobothriidea</taxon>
        <taxon>Diphyllobothriidae</taxon>
        <taxon>Schistocephalus</taxon>
    </lineage>
</organism>
<dbReference type="AlphaFoldDB" id="A0A183T260"/>
<reference evidence="4" key="1">
    <citation type="submission" date="2016-06" db="UniProtKB">
        <authorList>
            <consortium name="WormBaseParasite"/>
        </authorList>
    </citation>
    <scope>IDENTIFICATION</scope>
</reference>
<dbReference type="WBParaSite" id="SSLN_0001096901-mRNA-1">
    <property type="protein sequence ID" value="SSLN_0001096901-mRNA-1"/>
    <property type="gene ID" value="SSLN_0001096901"/>
</dbReference>
<feature type="region of interest" description="Disordered" evidence="1">
    <location>
        <begin position="213"/>
        <end position="234"/>
    </location>
</feature>
<proteinExistence type="predicted"/>
<evidence type="ECO:0000313" key="4">
    <source>
        <dbReference type="WBParaSite" id="SSLN_0001096901-mRNA-1"/>
    </source>
</evidence>
<keyword evidence="3" id="KW-1185">Reference proteome</keyword>
<dbReference type="EMBL" id="UYSU01035953">
    <property type="protein sequence ID" value="VDL96943.1"/>
    <property type="molecule type" value="Genomic_DNA"/>
</dbReference>
<evidence type="ECO:0000256" key="1">
    <source>
        <dbReference type="SAM" id="MobiDB-lite"/>
    </source>
</evidence>
<accession>A0A183T260</accession>
<evidence type="ECO:0000313" key="3">
    <source>
        <dbReference type="Proteomes" id="UP000275846"/>
    </source>
</evidence>
<reference evidence="2 3" key="2">
    <citation type="submission" date="2018-11" db="EMBL/GenBank/DDBJ databases">
        <authorList>
            <consortium name="Pathogen Informatics"/>
        </authorList>
    </citation>
    <scope>NUCLEOTIDE SEQUENCE [LARGE SCALE GENOMIC DNA]</scope>
    <source>
        <strain evidence="2 3">NST_G2</strain>
    </source>
</reference>
<dbReference type="Proteomes" id="UP000275846">
    <property type="component" value="Unassembled WGS sequence"/>
</dbReference>
<sequence length="234" mass="25298">MLYEAATSAENFLVCIGKVINVGFVRLVLLSEQIVDGCVVLIATVLVLMTCVAEDIQGGELVLHGGVLIGDWKAKPHFGDDEVIIGPTVGTRDHLCYKHVLLVSPLDEVVNPPVAASNWYPTLTWGSSKLGCSGESTHPLDNPKSDRPERRTALVARELARYNVDIAALSETRFSDQGQLEEVGAGYTFFWSGRPKTGSAIYEANRIATAKAKRAARKSPAPRTNIVDAQALPK</sequence>
<dbReference type="InterPro" id="IPR036691">
    <property type="entry name" value="Endo/exonu/phosph_ase_sf"/>
</dbReference>
<dbReference type="OrthoDB" id="6322150at2759"/>
<protein>
    <submittedName>
        <fullName evidence="2 4">Uncharacterized protein</fullName>
    </submittedName>
</protein>
<name>A0A183T260_SCHSO</name>
<gene>
    <name evidence="2" type="ORF">SSLN_LOCUS10558</name>
</gene>
<dbReference type="Gene3D" id="3.60.10.10">
    <property type="entry name" value="Endonuclease/exonuclease/phosphatase"/>
    <property type="match status" value="1"/>
</dbReference>